<evidence type="ECO:0000256" key="1">
    <source>
        <dbReference type="SAM" id="MobiDB-lite"/>
    </source>
</evidence>
<feature type="region of interest" description="Disordered" evidence="1">
    <location>
        <begin position="45"/>
        <end position="64"/>
    </location>
</feature>
<organism evidence="2 3">
    <name type="scientific">Starkeya nomas</name>
    <dbReference type="NCBI Taxonomy" id="2666134"/>
    <lineage>
        <taxon>Bacteria</taxon>
        <taxon>Pseudomonadati</taxon>
        <taxon>Pseudomonadota</taxon>
        <taxon>Alphaproteobacteria</taxon>
        <taxon>Hyphomicrobiales</taxon>
        <taxon>Xanthobacteraceae</taxon>
        <taxon>Starkeya</taxon>
    </lineage>
</organism>
<reference evidence="2 3" key="1">
    <citation type="submission" date="2019-12" db="EMBL/GenBank/DDBJ databases">
        <authorList>
            <person name="Reyes-Prieto M."/>
        </authorList>
    </citation>
    <scope>NUCLEOTIDE SEQUENCE [LARGE SCALE GENOMIC DNA]</scope>
    <source>
        <strain evidence="2">HF14-78462</strain>
    </source>
</reference>
<evidence type="ECO:0008006" key="4">
    <source>
        <dbReference type="Google" id="ProtNLM"/>
    </source>
</evidence>
<name>A0A5S9PC48_9HYPH</name>
<dbReference type="EMBL" id="CACSAS010000001">
    <property type="protein sequence ID" value="CAA0101292.1"/>
    <property type="molecule type" value="Genomic_DNA"/>
</dbReference>
<dbReference type="NCBIfam" id="TIGR01635">
    <property type="entry name" value="tail_comp_S"/>
    <property type="match status" value="1"/>
</dbReference>
<protein>
    <recommendedName>
        <fullName evidence="4">Phage virion morphogenesis protein</fullName>
    </recommendedName>
</protein>
<proteinExistence type="predicted"/>
<dbReference type="Proteomes" id="UP000433050">
    <property type="component" value="Unassembled WGS sequence"/>
</dbReference>
<dbReference type="Pfam" id="PF05069">
    <property type="entry name" value="Phage_tail_S"/>
    <property type="match status" value="1"/>
</dbReference>
<dbReference type="RefSeq" id="WP_200837807.1">
    <property type="nucleotide sequence ID" value="NZ_CACSAS010000001.1"/>
</dbReference>
<accession>A0A5S9PC48</accession>
<dbReference type="AlphaFoldDB" id="A0A5S9PC48"/>
<sequence>MDGIRIVIDVDGVLPSVILARLAAGSDDTLPLMTDIGGLLESSTRERIEDTKTAPDGTPWAPNRAGTSTLLETGRHLRDSVAYIASAGQVEVGAAWEYAHVHQDGAVIKPKDAARLHFMVGNTPVFARQVTIPARPFVGVSADDEPEIERVTLDWLSGLISGLPGGRP</sequence>
<evidence type="ECO:0000313" key="3">
    <source>
        <dbReference type="Proteomes" id="UP000433050"/>
    </source>
</evidence>
<gene>
    <name evidence="2" type="ORF">STARVERO_02742</name>
</gene>
<dbReference type="InterPro" id="IPR006522">
    <property type="entry name" value="Phage_virion_morphogenesis"/>
</dbReference>
<keyword evidence="3" id="KW-1185">Reference proteome</keyword>
<evidence type="ECO:0000313" key="2">
    <source>
        <dbReference type="EMBL" id="CAA0101292.1"/>
    </source>
</evidence>